<dbReference type="EMBL" id="BMLW01000005">
    <property type="protein sequence ID" value="GGP10739.1"/>
    <property type="molecule type" value="Genomic_DNA"/>
</dbReference>
<dbReference type="PANTHER" id="PTHR48073:SF2">
    <property type="entry name" value="O-SUCCINYLBENZOATE SYNTHASE"/>
    <property type="match status" value="1"/>
</dbReference>
<comment type="cofactor">
    <cofactor evidence="5">
        <name>Mg(2+)</name>
        <dbReference type="ChEBI" id="CHEBI:18420"/>
    </cofactor>
    <text evidence="5">Binds 1 Mg(2+) ion per subunit.</text>
</comment>
<dbReference type="Gene3D" id="3.20.20.120">
    <property type="entry name" value="Enolase-like C-terminal domain"/>
    <property type="match status" value="1"/>
</dbReference>
<proteinExistence type="inferred from homology"/>
<dbReference type="Pfam" id="PF02746">
    <property type="entry name" value="MR_MLE_N"/>
    <property type="match status" value="1"/>
</dbReference>
<dbReference type="SUPFAM" id="SSF54826">
    <property type="entry name" value="Enolase N-terminal domain-like"/>
    <property type="match status" value="1"/>
</dbReference>
<gene>
    <name evidence="7" type="ORF">GCM10011346_20060</name>
</gene>
<dbReference type="InterPro" id="IPR029065">
    <property type="entry name" value="Enolase_C-like"/>
</dbReference>
<organism evidence="7 8">
    <name type="scientific">Oceanobacillus neutriphilus</name>
    <dbReference type="NCBI Taxonomy" id="531815"/>
    <lineage>
        <taxon>Bacteria</taxon>
        <taxon>Bacillati</taxon>
        <taxon>Bacillota</taxon>
        <taxon>Bacilli</taxon>
        <taxon>Bacillales</taxon>
        <taxon>Bacillaceae</taxon>
        <taxon>Oceanobacillus</taxon>
    </lineage>
</organism>
<evidence type="ECO:0000313" key="8">
    <source>
        <dbReference type="Proteomes" id="UP000641206"/>
    </source>
</evidence>
<dbReference type="SMART" id="SM00922">
    <property type="entry name" value="MR_MLE"/>
    <property type="match status" value="1"/>
</dbReference>
<accession>A0ABQ2NUC2</accession>
<comment type="similarity">
    <text evidence="1 5">Belongs to the mandelate racemase/muconate lactonizing enzyme family.</text>
</comment>
<dbReference type="InterPro" id="IPR013341">
    <property type="entry name" value="Mandelate_racemase_N_dom"/>
</dbReference>
<dbReference type="Proteomes" id="UP000641206">
    <property type="component" value="Unassembled WGS sequence"/>
</dbReference>
<name>A0ABQ2NUC2_9BACI</name>
<keyword evidence="8" id="KW-1185">Reference proteome</keyword>
<dbReference type="EC" id="5.1.1.-" evidence="5"/>
<evidence type="ECO:0000313" key="7">
    <source>
        <dbReference type="EMBL" id="GGP10739.1"/>
    </source>
</evidence>
<comment type="caution">
    <text evidence="7">The sequence shown here is derived from an EMBL/GenBank/DDBJ whole genome shotgun (WGS) entry which is preliminary data.</text>
</comment>
<dbReference type="SFLD" id="SFLDG00180">
    <property type="entry name" value="muconate_cycloisomerase"/>
    <property type="match status" value="1"/>
</dbReference>
<evidence type="ECO:0000256" key="1">
    <source>
        <dbReference type="ARBA" id="ARBA00008031"/>
    </source>
</evidence>
<dbReference type="CDD" id="cd03319">
    <property type="entry name" value="L-Ala-DL-Glu_epimerase"/>
    <property type="match status" value="1"/>
</dbReference>
<sequence length="354" mass="38469">MKITNIKVEKLKLELFKPLTVALGTIDNVETLLVKVETDEGIYGIGEGSPFTYVTGETLESALITAKMLTKHLIGENPLHIEKIHHIMDSEIVNNTAAKAAIDIALYDIKGKKMNAPLYQVLGGFSNQLETDVTIGIDTPENMAAEAKERVEQGFTILKIKAGIDSRQDIEAIRMIREAVGSKIPLRIDANQGWTKSEAVQTIKAMEAYHIEAVEQPLPYWDIDGMAYVRRKVDTGIMADESVHSPIDAAKVVKQEAADVLNIKLMKSSGLYPALKINAIAEASGFHCMVGCMLESKIAISAGASLAAAKKNITKVDVDSFLYVKDTGITDGFTIDNGIITLSEKPGLGIELNI</sequence>
<dbReference type="SFLD" id="SFLDS00001">
    <property type="entry name" value="Enolase"/>
    <property type="match status" value="1"/>
</dbReference>
<dbReference type="PROSITE" id="PS00909">
    <property type="entry name" value="MR_MLE_2"/>
    <property type="match status" value="1"/>
</dbReference>
<evidence type="ECO:0000256" key="4">
    <source>
        <dbReference type="ARBA" id="ARBA00023235"/>
    </source>
</evidence>
<dbReference type="InterPro" id="IPR018110">
    <property type="entry name" value="Mandel_Rmase/mucon_lact_enz_CS"/>
</dbReference>
<dbReference type="Pfam" id="PF13378">
    <property type="entry name" value="MR_MLE_C"/>
    <property type="match status" value="1"/>
</dbReference>
<dbReference type="Gene3D" id="3.30.390.10">
    <property type="entry name" value="Enolase-like, N-terminal domain"/>
    <property type="match status" value="1"/>
</dbReference>
<dbReference type="SFLD" id="SFLDF00009">
    <property type="entry name" value="o-succinylbenzoate_synthase"/>
    <property type="match status" value="1"/>
</dbReference>
<evidence type="ECO:0000259" key="6">
    <source>
        <dbReference type="SMART" id="SM00922"/>
    </source>
</evidence>
<dbReference type="InterPro" id="IPR029017">
    <property type="entry name" value="Enolase-like_N"/>
</dbReference>
<reference evidence="8" key="1">
    <citation type="journal article" date="2019" name="Int. J. Syst. Evol. Microbiol.">
        <title>The Global Catalogue of Microorganisms (GCM) 10K type strain sequencing project: providing services to taxonomists for standard genome sequencing and annotation.</title>
        <authorList>
            <consortium name="The Broad Institute Genomics Platform"/>
            <consortium name="The Broad Institute Genome Sequencing Center for Infectious Disease"/>
            <person name="Wu L."/>
            <person name="Ma J."/>
        </authorList>
    </citation>
    <scope>NUCLEOTIDE SEQUENCE [LARGE SCALE GENOMIC DNA]</scope>
    <source>
        <strain evidence="8">CGMCC 1.7693</strain>
    </source>
</reference>
<dbReference type="PANTHER" id="PTHR48073">
    <property type="entry name" value="O-SUCCINYLBENZOATE SYNTHASE-RELATED"/>
    <property type="match status" value="1"/>
</dbReference>
<dbReference type="RefSeq" id="WP_188734296.1">
    <property type="nucleotide sequence ID" value="NZ_BMLW01000005.1"/>
</dbReference>
<feature type="domain" description="Mandelate racemase/muconate lactonizing enzyme C-terminal" evidence="6">
    <location>
        <begin position="140"/>
        <end position="236"/>
    </location>
</feature>
<dbReference type="SUPFAM" id="SSF51604">
    <property type="entry name" value="Enolase C-terminal domain-like"/>
    <property type="match status" value="1"/>
</dbReference>
<keyword evidence="2 5" id="KW-0479">Metal-binding</keyword>
<evidence type="ECO:0000256" key="5">
    <source>
        <dbReference type="RuleBase" id="RU366006"/>
    </source>
</evidence>
<keyword evidence="4 5" id="KW-0413">Isomerase</keyword>
<evidence type="ECO:0000256" key="2">
    <source>
        <dbReference type="ARBA" id="ARBA00022723"/>
    </source>
</evidence>
<evidence type="ECO:0000256" key="3">
    <source>
        <dbReference type="ARBA" id="ARBA00022842"/>
    </source>
</evidence>
<dbReference type="InterPro" id="IPR036849">
    <property type="entry name" value="Enolase-like_C_sf"/>
</dbReference>
<dbReference type="InterPro" id="IPR034603">
    <property type="entry name" value="Dipeptide_epimerase"/>
</dbReference>
<protein>
    <recommendedName>
        <fullName evidence="5">Dipeptide epimerase</fullName>
        <ecNumber evidence="5">5.1.1.-</ecNumber>
    </recommendedName>
</protein>
<dbReference type="InterPro" id="IPR013342">
    <property type="entry name" value="Mandelate_racemase_C"/>
</dbReference>
<keyword evidence="3 5" id="KW-0460">Magnesium</keyword>